<protein>
    <submittedName>
        <fullName evidence="1">Uncharacterized protein</fullName>
    </submittedName>
</protein>
<organism evidence="1 2">
    <name type="scientific">Catharanthus roseus</name>
    <name type="common">Madagascar periwinkle</name>
    <name type="synonym">Vinca rosea</name>
    <dbReference type="NCBI Taxonomy" id="4058"/>
    <lineage>
        <taxon>Eukaryota</taxon>
        <taxon>Viridiplantae</taxon>
        <taxon>Streptophyta</taxon>
        <taxon>Embryophyta</taxon>
        <taxon>Tracheophyta</taxon>
        <taxon>Spermatophyta</taxon>
        <taxon>Magnoliopsida</taxon>
        <taxon>eudicotyledons</taxon>
        <taxon>Gunneridae</taxon>
        <taxon>Pentapetalae</taxon>
        <taxon>asterids</taxon>
        <taxon>lamiids</taxon>
        <taxon>Gentianales</taxon>
        <taxon>Apocynaceae</taxon>
        <taxon>Rauvolfioideae</taxon>
        <taxon>Vinceae</taxon>
        <taxon>Catharanthinae</taxon>
        <taxon>Catharanthus</taxon>
    </lineage>
</organism>
<evidence type="ECO:0000313" key="2">
    <source>
        <dbReference type="Proteomes" id="UP001060085"/>
    </source>
</evidence>
<name>A0ACB9ZXL5_CATRO</name>
<proteinExistence type="predicted"/>
<comment type="caution">
    <text evidence="1">The sequence shown here is derived from an EMBL/GenBank/DDBJ whole genome shotgun (WGS) entry which is preliminary data.</text>
</comment>
<dbReference type="Proteomes" id="UP001060085">
    <property type="component" value="Linkage Group LG07"/>
</dbReference>
<evidence type="ECO:0000313" key="1">
    <source>
        <dbReference type="EMBL" id="KAI5653383.1"/>
    </source>
</evidence>
<dbReference type="EMBL" id="CM044707">
    <property type="protein sequence ID" value="KAI5653383.1"/>
    <property type="molecule type" value="Genomic_DNA"/>
</dbReference>
<keyword evidence="2" id="KW-1185">Reference proteome</keyword>
<sequence>MVIFQFEDLSTRSASRLTQDGQRYNKPLKFRRGILRASVKSKLTIAVQNYEIKKQGRLKKNMVWTQLDLVNIKTDIKSKIFPENTNTNDVPSSYRYPPPRPTPRGYVGVANLNKKIL</sequence>
<reference evidence="2" key="1">
    <citation type="journal article" date="2023" name="Nat. Plants">
        <title>Single-cell RNA sequencing provides a high-resolution roadmap for understanding the multicellular compartmentation of specialized metabolism.</title>
        <authorList>
            <person name="Sun S."/>
            <person name="Shen X."/>
            <person name="Li Y."/>
            <person name="Li Y."/>
            <person name="Wang S."/>
            <person name="Li R."/>
            <person name="Zhang H."/>
            <person name="Shen G."/>
            <person name="Guo B."/>
            <person name="Wei J."/>
            <person name="Xu J."/>
            <person name="St-Pierre B."/>
            <person name="Chen S."/>
            <person name="Sun C."/>
        </authorList>
    </citation>
    <scope>NUCLEOTIDE SEQUENCE [LARGE SCALE GENOMIC DNA]</scope>
</reference>
<gene>
    <name evidence="1" type="ORF">M9H77_30570</name>
</gene>
<accession>A0ACB9ZXL5</accession>